<evidence type="ECO:0000313" key="2">
    <source>
        <dbReference type="EMBL" id="EJK55867.1"/>
    </source>
</evidence>
<feature type="region of interest" description="Disordered" evidence="1">
    <location>
        <begin position="1"/>
        <end position="20"/>
    </location>
</feature>
<dbReference type="EMBL" id="AGNL01033036">
    <property type="protein sequence ID" value="EJK55867.1"/>
    <property type="molecule type" value="Genomic_DNA"/>
</dbReference>
<proteinExistence type="predicted"/>
<accession>K0SAU0</accession>
<dbReference type="AlphaFoldDB" id="K0SAU0"/>
<name>K0SAU0_THAOC</name>
<evidence type="ECO:0000313" key="3">
    <source>
        <dbReference type="Proteomes" id="UP000266841"/>
    </source>
</evidence>
<comment type="caution">
    <text evidence="2">The sequence shown here is derived from an EMBL/GenBank/DDBJ whole genome shotgun (WGS) entry which is preliminary data.</text>
</comment>
<gene>
    <name evidence="2" type="ORF">THAOC_24348</name>
</gene>
<sequence>MLSAAEESGRGKTKADASASPPVSEVARCRSADVHAHSVAFSTIVTREFIQRLVDWKLPGDCCLIARFFSLRNRDEARRGGGDTSQVTMGRVSKSDIAKALQLLAGKDRDAFLRFCIGLWHKIRGRDELEKISSGLFDLRHGTAENCFAAIASGRDCSDVDLPFDRLFDRLVKMSGDESVSDDDIRRTKKKASSLFGASSGGLDPCSFNIDSFDETRDLLLYTAPSVEQCFNADEKGGALLAAISVLSYFGAWSWTDNSILESLLLMVLSSGASGELSGSLFFVEPTKIGKKYSLVEPDFRKVSTVDDLKAACAKNSFLRKSIFKNASSFHTNVVNRFKSDPEFRKGLHSCDLLKGFGNYSKLMQGIESDTSAGGEDSKISVRVNGTRRVTQSPQTLTELTGKRKSGAVPLEDTNSPTTTLVTLPRPAYALLTGRNLNDPSTDVSIPIVCLPRHPERAHVHHQIPRRARGE</sequence>
<reference evidence="2 3" key="1">
    <citation type="journal article" date="2012" name="Genome Biol.">
        <title>Genome and low-iron response of an oceanic diatom adapted to chronic iron limitation.</title>
        <authorList>
            <person name="Lommer M."/>
            <person name="Specht M."/>
            <person name="Roy A.S."/>
            <person name="Kraemer L."/>
            <person name="Andreson R."/>
            <person name="Gutowska M.A."/>
            <person name="Wolf J."/>
            <person name="Bergner S.V."/>
            <person name="Schilhabel M.B."/>
            <person name="Klostermeier U.C."/>
            <person name="Beiko R.G."/>
            <person name="Rosenstiel P."/>
            <person name="Hippler M."/>
            <person name="Laroche J."/>
        </authorList>
    </citation>
    <scope>NUCLEOTIDE SEQUENCE [LARGE SCALE GENOMIC DNA]</scope>
    <source>
        <strain evidence="2 3">CCMP1005</strain>
    </source>
</reference>
<organism evidence="2 3">
    <name type="scientific">Thalassiosira oceanica</name>
    <name type="common">Marine diatom</name>
    <dbReference type="NCBI Taxonomy" id="159749"/>
    <lineage>
        <taxon>Eukaryota</taxon>
        <taxon>Sar</taxon>
        <taxon>Stramenopiles</taxon>
        <taxon>Ochrophyta</taxon>
        <taxon>Bacillariophyta</taxon>
        <taxon>Coscinodiscophyceae</taxon>
        <taxon>Thalassiosirophycidae</taxon>
        <taxon>Thalassiosirales</taxon>
        <taxon>Thalassiosiraceae</taxon>
        <taxon>Thalassiosira</taxon>
    </lineage>
</organism>
<dbReference type="Proteomes" id="UP000266841">
    <property type="component" value="Unassembled WGS sequence"/>
</dbReference>
<evidence type="ECO:0000256" key="1">
    <source>
        <dbReference type="SAM" id="MobiDB-lite"/>
    </source>
</evidence>
<keyword evidence="3" id="KW-1185">Reference proteome</keyword>
<protein>
    <submittedName>
        <fullName evidence="2">Uncharacterized protein</fullName>
    </submittedName>
</protein>